<dbReference type="Gene3D" id="3.20.20.450">
    <property type="entry name" value="EAL domain"/>
    <property type="match status" value="1"/>
</dbReference>
<gene>
    <name evidence="2" type="ORF">KGQ91_00800</name>
</gene>
<organism evidence="2 3">
    <name type="scientific">Modicisalibacter tunisiensis</name>
    <dbReference type="NCBI Taxonomy" id="390637"/>
    <lineage>
        <taxon>Bacteria</taxon>
        <taxon>Pseudomonadati</taxon>
        <taxon>Pseudomonadota</taxon>
        <taxon>Gammaproteobacteria</taxon>
        <taxon>Oceanospirillales</taxon>
        <taxon>Halomonadaceae</taxon>
        <taxon>Modicisalibacter</taxon>
    </lineage>
</organism>
<dbReference type="RefSeq" id="WP_224416633.1">
    <property type="nucleotide sequence ID" value="NZ_JAGXFC010000001.1"/>
</dbReference>
<dbReference type="PANTHER" id="PTHR33121">
    <property type="entry name" value="CYCLIC DI-GMP PHOSPHODIESTERASE PDEF"/>
    <property type="match status" value="1"/>
</dbReference>
<comment type="caution">
    <text evidence="2">The sequence shown here is derived from an EMBL/GenBank/DDBJ whole genome shotgun (WGS) entry which is preliminary data.</text>
</comment>
<dbReference type="Proteomes" id="UP001319883">
    <property type="component" value="Unassembled WGS sequence"/>
</dbReference>
<protein>
    <submittedName>
        <fullName evidence="2">EAL domain-containing protein</fullName>
    </submittedName>
</protein>
<name>A0ABS7WUF4_9GAMM</name>
<keyword evidence="3" id="KW-1185">Reference proteome</keyword>
<reference evidence="2 3" key="1">
    <citation type="submission" date="2021-05" db="EMBL/GenBank/DDBJ databases">
        <title>Petroleum and Energy Research Collection (APPE): ex situ preservation of microbial diversity associated with the oil industry and exploitation of its biotechnological potential.</title>
        <authorList>
            <person name="Paixao C.T.M."/>
            <person name="Gomes M.B."/>
            <person name="Oliveira V.M."/>
        </authorList>
    </citation>
    <scope>NUCLEOTIDE SEQUENCE [LARGE SCALE GENOMIC DNA]</scope>
    <source>
        <strain evidence="2 3">LIT2</strain>
    </source>
</reference>
<dbReference type="EMBL" id="JAGXFD010000001">
    <property type="protein sequence ID" value="MBZ9566238.1"/>
    <property type="molecule type" value="Genomic_DNA"/>
</dbReference>
<evidence type="ECO:0000313" key="3">
    <source>
        <dbReference type="Proteomes" id="UP001319883"/>
    </source>
</evidence>
<feature type="domain" description="EAL" evidence="1">
    <location>
        <begin position="1"/>
        <end position="252"/>
    </location>
</feature>
<dbReference type="PANTHER" id="PTHR33121:SF15">
    <property type="entry name" value="BLUE LIGHT- AND TEMPERATURE-REGULATED ANTIREPRESSOR BLUF"/>
    <property type="match status" value="1"/>
</dbReference>
<proteinExistence type="predicted"/>
<evidence type="ECO:0000259" key="1">
    <source>
        <dbReference type="PROSITE" id="PS50883"/>
    </source>
</evidence>
<dbReference type="InterPro" id="IPR035919">
    <property type="entry name" value="EAL_sf"/>
</dbReference>
<accession>A0ABS7WUF4</accession>
<dbReference type="SMART" id="SM00052">
    <property type="entry name" value="EAL"/>
    <property type="match status" value="1"/>
</dbReference>
<dbReference type="Pfam" id="PF00563">
    <property type="entry name" value="EAL"/>
    <property type="match status" value="1"/>
</dbReference>
<dbReference type="PROSITE" id="PS50883">
    <property type="entry name" value="EAL"/>
    <property type="match status" value="1"/>
</dbReference>
<dbReference type="CDD" id="cd01948">
    <property type="entry name" value="EAL"/>
    <property type="match status" value="1"/>
</dbReference>
<evidence type="ECO:0000313" key="2">
    <source>
        <dbReference type="EMBL" id="MBZ9566238.1"/>
    </source>
</evidence>
<dbReference type="InterPro" id="IPR050706">
    <property type="entry name" value="Cyclic-di-GMP_PDE-like"/>
</dbReference>
<dbReference type="SUPFAM" id="SSF141868">
    <property type="entry name" value="EAL domain-like"/>
    <property type="match status" value="1"/>
</dbReference>
<dbReference type="InterPro" id="IPR001633">
    <property type="entry name" value="EAL_dom"/>
</dbReference>
<sequence>MTHCARVDGHCGRCDQPLPFDFTMAFQPIVDVDERRVVAHEALVRGTGGESAWHVLQRVDDDLLYRFDQACRVKAIELASRLEMPVMLSINFLPNAVYEPAACIQATMDAARRHAWPTERINFEIVESEAVTDRRHLKRIVDHYHQMGFSTALDDFGAGYANLDLLTELHPDTLKLDRQLVMGIDSHPRRQMLVETLVALADRLGCRLIAEGVETPAESRWLYRAGIARQQGYYFARPAVEALPSVPPERFSEVHGDGRPAG</sequence>